<keyword evidence="4" id="KW-0138">CF(0)</keyword>
<dbReference type="PANTHER" id="PTHR11410">
    <property type="entry name" value="ATP SYNTHASE SUBUNIT A"/>
    <property type="match status" value="1"/>
</dbReference>
<evidence type="ECO:0000256" key="3">
    <source>
        <dbReference type="ARBA" id="ARBA00022448"/>
    </source>
</evidence>
<dbReference type="CDD" id="cd00310">
    <property type="entry name" value="ATP-synt_Fo_a_6"/>
    <property type="match status" value="1"/>
</dbReference>
<keyword evidence="5 12" id="KW-0812">Transmembrane</keyword>
<dbReference type="PROSITE" id="PS00449">
    <property type="entry name" value="ATPASE_A"/>
    <property type="match status" value="1"/>
</dbReference>
<feature type="transmembrane region" description="Helical" evidence="12">
    <location>
        <begin position="103"/>
        <end position="122"/>
    </location>
</feature>
<dbReference type="Pfam" id="PF00119">
    <property type="entry name" value="ATP-synt_A"/>
    <property type="match status" value="1"/>
</dbReference>
<evidence type="ECO:0000256" key="8">
    <source>
        <dbReference type="ARBA" id="ARBA00023065"/>
    </source>
</evidence>
<dbReference type="InterPro" id="IPR045083">
    <property type="entry name" value="ATP_synth_F0_asu_bact/mt"/>
</dbReference>
<keyword evidence="13" id="KW-0496">Mitochondrion</keyword>
<evidence type="ECO:0000256" key="2">
    <source>
        <dbReference type="ARBA" id="ARBA00006810"/>
    </source>
</evidence>
<keyword evidence="6" id="KW-0375">Hydrogen ion transport</keyword>
<evidence type="ECO:0000256" key="11">
    <source>
        <dbReference type="RuleBase" id="RU004450"/>
    </source>
</evidence>
<organism evidence="13">
    <name type="scientific">Sternaspis scutata</name>
    <dbReference type="NCBI Taxonomy" id="36133"/>
    <lineage>
        <taxon>Eukaryota</taxon>
        <taxon>Metazoa</taxon>
        <taxon>Spiralia</taxon>
        <taxon>Lophotrochozoa</taxon>
        <taxon>Annelida</taxon>
        <taxon>Polychaeta</taxon>
        <taxon>Sedentaria</taxon>
        <taxon>Canalipalpata</taxon>
        <taxon>Terebellida</taxon>
        <taxon>Cirratuliformia</taxon>
        <taxon>Sternaspidae</taxon>
        <taxon>Sternaspis</taxon>
    </lineage>
</organism>
<evidence type="ECO:0000256" key="9">
    <source>
        <dbReference type="ARBA" id="ARBA00023136"/>
    </source>
</evidence>
<feature type="transmembrane region" description="Helical" evidence="12">
    <location>
        <begin position="12"/>
        <end position="41"/>
    </location>
</feature>
<evidence type="ECO:0000313" key="13">
    <source>
        <dbReference type="EMBL" id="QIB72579.1"/>
    </source>
</evidence>
<evidence type="ECO:0000256" key="10">
    <source>
        <dbReference type="ARBA" id="ARBA00023310"/>
    </source>
</evidence>
<keyword evidence="8" id="KW-0406">Ion transport</keyword>
<feature type="transmembrane region" description="Helical" evidence="12">
    <location>
        <begin position="160"/>
        <end position="184"/>
    </location>
</feature>
<dbReference type="NCBIfam" id="TIGR01131">
    <property type="entry name" value="ATP_synt_6_or_A"/>
    <property type="match status" value="1"/>
</dbReference>
<dbReference type="InterPro" id="IPR035908">
    <property type="entry name" value="F0_ATP_A_sf"/>
</dbReference>
<dbReference type="GO" id="GO:0045259">
    <property type="term" value="C:proton-transporting ATP synthase complex"/>
    <property type="evidence" value="ECO:0007669"/>
    <property type="project" value="UniProtKB-KW"/>
</dbReference>
<name>A0A6C0UC04_9ANNE</name>
<proteinExistence type="inferred from homology"/>
<geneLocation type="mitochondrion" evidence="13"/>
<sequence length="232" mass="25713">MLSDIFSSFDPAIVSSTLIFITPIWASCLIILLLMSASFWLQPNRNTWLIFSSLNLMWEQMTRTTGIQIKGLSSLIVPLFLLLILINLLGLIPYVLSLSSHLLFALTLGLPLWFMLIISSLSYNPKKFAASLLPTGAPLWLSPALILIEMTSTLIRPITLSFRLVANMTAGHIVLGLMGIYLSFSLFSGSLTSSTLMILIQTGYVLFEMGICLIQAFIFCLLLSLYSDDHPT</sequence>
<comment type="similarity">
    <text evidence="2">Belongs to the ATPase A chain family.</text>
</comment>
<dbReference type="GO" id="GO:0005743">
    <property type="term" value="C:mitochondrial inner membrane"/>
    <property type="evidence" value="ECO:0007669"/>
    <property type="project" value="UniProtKB-SubCell"/>
</dbReference>
<feature type="transmembrane region" description="Helical" evidence="12">
    <location>
        <begin position="128"/>
        <end position="148"/>
    </location>
</feature>
<feature type="transmembrane region" description="Helical" evidence="12">
    <location>
        <begin position="75"/>
        <end position="96"/>
    </location>
</feature>
<dbReference type="EMBL" id="MK548645">
    <property type="protein sequence ID" value="QIB72579.1"/>
    <property type="molecule type" value="Genomic_DNA"/>
</dbReference>
<evidence type="ECO:0000256" key="1">
    <source>
        <dbReference type="ARBA" id="ARBA00004141"/>
    </source>
</evidence>
<dbReference type="AlphaFoldDB" id="A0A6C0UC04"/>
<evidence type="ECO:0000256" key="7">
    <source>
        <dbReference type="ARBA" id="ARBA00022989"/>
    </source>
</evidence>
<keyword evidence="10" id="KW-0066">ATP synthesis</keyword>
<comment type="subcellular location">
    <subcellularLocation>
        <location evidence="1">Membrane</location>
        <topology evidence="1">Multi-pass membrane protein</topology>
    </subcellularLocation>
    <subcellularLocation>
        <location evidence="11">Mitochondrion inner membrane</location>
        <topology evidence="11">Multi-pass membrane protein</topology>
    </subcellularLocation>
</comment>
<feature type="transmembrane region" description="Helical" evidence="12">
    <location>
        <begin position="204"/>
        <end position="226"/>
    </location>
</feature>
<evidence type="ECO:0000256" key="4">
    <source>
        <dbReference type="ARBA" id="ARBA00022547"/>
    </source>
</evidence>
<reference evidence="13" key="1">
    <citation type="journal article" date="2019" name="Mitochondrial DNA Part B Resour">
        <title>Complete mitochondrial genome of the Sternaspis scutata (Sternaspidae, Annelida).</title>
        <authorList>
            <person name="Wang Z."/>
            <person name="Liu C."/>
            <person name="Liu H."/>
            <person name="Xu Z."/>
            <person name="Wang B."/>
            <person name="Zheng F."/>
        </authorList>
    </citation>
    <scope>NUCLEOTIDE SEQUENCE</scope>
</reference>
<keyword evidence="7 12" id="KW-1133">Transmembrane helix</keyword>
<evidence type="ECO:0000256" key="5">
    <source>
        <dbReference type="ARBA" id="ARBA00022692"/>
    </source>
</evidence>
<gene>
    <name evidence="13" type="primary">atp6</name>
</gene>
<accession>A0A6C0UC04</accession>
<dbReference type="SUPFAM" id="SSF81336">
    <property type="entry name" value="F1F0 ATP synthase subunit A"/>
    <property type="match status" value="1"/>
</dbReference>
<keyword evidence="9 12" id="KW-0472">Membrane</keyword>
<evidence type="ECO:0000256" key="6">
    <source>
        <dbReference type="ARBA" id="ARBA00022781"/>
    </source>
</evidence>
<dbReference type="PRINTS" id="PR00123">
    <property type="entry name" value="ATPASEA"/>
</dbReference>
<reference evidence="13" key="2">
    <citation type="submission" date="2019-02" db="EMBL/GenBank/DDBJ databases">
        <authorList>
            <person name="Wang Z.Z."/>
            <person name="Zheng F.F."/>
        </authorList>
    </citation>
    <scope>NUCLEOTIDE SEQUENCE</scope>
</reference>
<dbReference type="Gene3D" id="1.20.120.220">
    <property type="entry name" value="ATP synthase, F0 complex, subunit A"/>
    <property type="match status" value="1"/>
</dbReference>
<dbReference type="GO" id="GO:0046933">
    <property type="term" value="F:proton-transporting ATP synthase activity, rotational mechanism"/>
    <property type="evidence" value="ECO:0007669"/>
    <property type="project" value="TreeGrafter"/>
</dbReference>
<dbReference type="InterPro" id="IPR023011">
    <property type="entry name" value="ATP_synth_F0_asu_AS"/>
</dbReference>
<keyword evidence="3" id="KW-0813">Transport</keyword>
<protein>
    <recommendedName>
        <fullName evidence="11">ATP synthase subunit a</fullName>
    </recommendedName>
</protein>
<evidence type="ECO:0000256" key="12">
    <source>
        <dbReference type="SAM" id="Phobius"/>
    </source>
</evidence>
<dbReference type="PANTHER" id="PTHR11410:SF0">
    <property type="entry name" value="ATP SYNTHASE SUBUNIT A"/>
    <property type="match status" value="1"/>
</dbReference>
<dbReference type="InterPro" id="IPR000568">
    <property type="entry name" value="ATP_synth_F0_asu"/>
</dbReference>